<reference evidence="2 3" key="1">
    <citation type="submission" date="2019-08" db="EMBL/GenBank/DDBJ databases">
        <title>Draft genome sequences of two oriental melons (Cucumis melo L. var makuwa).</title>
        <authorList>
            <person name="Kwon S.-Y."/>
        </authorList>
    </citation>
    <scope>NUCLEOTIDE SEQUENCE [LARGE SCALE GENOMIC DNA]</scope>
    <source>
        <strain evidence="3">cv. Chang Bougi</strain>
        <tissue evidence="2">Leaf</tissue>
    </source>
</reference>
<sequence>MCFSTPSKRGEKAAKRRQAAKLLGVEVLEHKQACSEEVKFKFKFKFGHSSASPRSIGVAQIAFALENAREGHILARGKISMRLRKYESWISCYSNSKDNISKIKIFCIKVGQHPLGGINSTPKCAYYCNDPTFQTKLRGTLHKQSSSFVERTHQSRDLGGCTYQSSDPEGYTYQSGDPEGYTYQSNDPEGYTYQSSDPE</sequence>
<evidence type="ECO:0000313" key="2">
    <source>
        <dbReference type="EMBL" id="TYK23437.1"/>
    </source>
</evidence>
<evidence type="ECO:0000256" key="1">
    <source>
        <dbReference type="SAM" id="MobiDB-lite"/>
    </source>
</evidence>
<feature type="region of interest" description="Disordered" evidence="1">
    <location>
        <begin position="158"/>
        <end position="199"/>
    </location>
</feature>
<proteinExistence type="predicted"/>
<organism evidence="2 3">
    <name type="scientific">Cucumis melo var. makuwa</name>
    <name type="common">Oriental melon</name>
    <dbReference type="NCBI Taxonomy" id="1194695"/>
    <lineage>
        <taxon>Eukaryota</taxon>
        <taxon>Viridiplantae</taxon>
        <taxon>Streptophyta</taxon>
        <taxon>Embryophyta</taxon>
        <taxon>Tracheophyta</taxon>
        <taxon>Spermatophyta</taxon>
        <taxon>Magnoliopsida</taxon>
        <taxon>eudicotyledons</taxon>
        <taxon>Gunneridae</taxon>
        <taxon>Pentapetalae</taxon>
        <taxon>rosids</taxon>
        <taxon>fabids</taxon>
        <taxon>Cucurbitales</taxon>
        <taxon>Cucurbitaceae</taxon>
        <taxon>Benincaseae</taxon>
        <taxon>Cucumis</taxon>
    </lineage>
</organism>
<dbReference type="Proteomes" id="UP000321947">
    <property type="component" value="Unassembled WGS sequence"/>
</dbReference>
<gene>
    <name evidence="2" type="ORF">E5676_scaffold605G00390</name>
</gene>
<feature type="compositionally biased region" description="Polar residues" evidence="1">
    <location>
        <begin position="162"/>
        <end position="175"/>
    </location>
</feature>
<protein>
    <submittedName>
        <fullName evidence="2">NBS-LRR type resistance protein</fullName>
    </submittedName>
</protein>
<comment type="caution">
    <text evidence="2">The sequence shown here is derived from an EMBL/GenBank/DDBJ whole genome shotgun (WGS) entry which is preliminary data.</text>
</comment>
<dbReference type="AlphaFoldDB" id="A0A5D3DII4"/>
<name>A0A5D3DII4_CUCMM</name>
<evidence type="ECO:0000313" key="3">
    <source>
        <dbReference type="Proteomes" id="UP000321947"/>
    </source>
</evidence>
<accession>A0A5D3DII4</accession>
<feature type="compositionally biased region" description="Polar residues" evidence="1">
    <location>
        <begin position="182"/>
        <end position="199"/>
    </location>
</feature>
<dbReference type="EMBL" id="SSTD01004528">
    <property type="protein sequence ID" value="TYK23437.1"/>
    <property type="molecule type" value="Genomic_DNA"/>
</dbReference>